<keyword evidence="5 7" id="KW-0067">ATP-binding</keyword>
<dbReference type="SMART" id="SM00220">
    <property type="entry name" value="S_TKc"/>
    <property type="match status" value="1"/>
</dbReference>
<comment type="similarity">
    <text evidence="8">Belongs to the protein kinase superfamily.</text>
</comment>
<dbReference type="PROSITE" id="PS50011">
    <property type="entry name" value="PROTEIN_KINASE_DOM"/>
    <property type="match status" value="1"/>
</dbReference>
<gene>
    <name evidence="11" type="ORF">J437_LFUL005882</name>
</gene>
<dbReference type="InterPro" id="IPR015661">
    <property type="entry name" value="Bub1/Mad3"/>
</dbReference>
<evidence type="ECO:0000256" key="6">
    <source>
        <dbReference type="ARBA" id="ARBA00023328"/>
    </source>
</evidence>
<name>A0A8K0K7G5_LADFU</name>
<keyword evidence="4" id="KW-0995">Kinetochore</keyword>
<keyword evidence="8" id="KW-0723">Serine/threonine-protein kinase</keyword>
<feature type="compositionally biased region" description="Polar residues" evidence="9">
    <location>
        <begin position="88"/>
        <end position="97"/>
    </location>
</feature>
<sequence>MQHTYGVNYLEDDGLSAFDATSYTKAFNAPIPSSTPFIGDRIALKCHRKESDNINSANENTFIVPPVAPVKELSVIEESSKEMMVGSIGTTPGASSAESERGANPSGRSYSHSVHGSASQTSSCIPIPVIREPSKENVRTSKEAQRIQKLKELTEEEKLCNLMGEVILSDDPFDHDSNLNHLKSITLPAKEREGFFSVSCKAPVLKSNSDISLRQDQGDGHVLKSLKVIGQGAYARVYKAFSSRCIVFKLLSFYDAMFFQRSSFMEVKEAYVFLDGSLLIYDYMEYGTLLNVINLYKMRGTKLPEVLALYFSINLLKILSCLHTCNIIHGDIKPDNFLLRKIPSEKPNGIQPSLQLIDLGRCIDMSLYPEGACFSTVFQKSHFQCVEMRTKRPWSYQLDLFGAASVVHCLVFGEFMEIHCKNNIWNINKKLPRNMNQQLWHGLFDTFLNISSCNKLPNIGEMVKEMETYFFSELAHEMGPAVANLRRMLNEDCAKRK</sequence>
<dbReference type="GO" id="GO:0004674">
    <property type="term" value="F:protein serine/threonine kinase activity"/>
    <property type="evidence" value="ECO:0007669"/>
    <property type="project" value="UniProtKB-KW"/>
</dbReference>
<feature type="domain" description="Protein kinase" evidence="10">
    <location>
        <begin position="223"/>
        <end position="497"/>
    </location>
</feature>
<proteinExistence type="inferred from homology"/>
<feature type="region of interest" description="Disordered" evidence="9">
    <location>
        <begin position="86"/>
        <end position="122"/>
    </location>
</feature>
<keyword evidence="12" id="KW-1185">Reference proteome</keyword>
<evidence type="ECO:0000313" key="11">
    <source>
        <dbReference type="EMBL" id="KAG8229801.1"/>
    </source>
</evidence>
<dbReference type="GO" id="GO:0005634">
    <property type="term" value="C:nucleus"/>
    <property type="evidence" value="ECO:0007669"/>
    <property type="project" value="TreeGrafter"/>
</dbReference>
<dbReference type="PANTHER" id="PTHR14030:SF4">
    <property type="entry name" value="BUB1 KINASE, ISOFORM A-RELATED"/>
    <property type="match status" value="1"/>
</dbReference>
<evidence type="ECO:0000256" key="9">
    <source>
        <dbReference type="SAM" id="MobiDB-lite"/>
    </source>
</evidence>
<organism evidence="11 12">
    <name type="scientific">Ladona fulva</name>
    <name type="common">Scarce chaser dragonfly</name>
    <name type="synonym">Libellula fulva</name>
    <dbReference type="NCBI Taxonomy" id="123851"/>
    <lineage>
        <taxon>Eukaryota</taxon>
        <taxon>Metazoa</taxon>
        <taxon>Ecdysozoa</taxon>
        <taxon>Arthropoda</taxon>
        <taxon>Hexapoda</taxon>
        <taxon>Insecta</taxon>
        <taxon>Pterygota</taxon>
        <taxon>Palaeoptera</taxon>
        <taxon>Odonata</taxon>
        <taxon>Epiprocta</taxon>
        <taxon>Anisoptera</taxon>
        <taxon>Libelluloidea</taxon>
        <taxon>Libellulidae</taxon>
        <taxon>Ladona</taxon>
    </lineage>
</organism>
<dbReference type="GO" id="GO:0032991">
    <property type="term" value="C:protein-containing complex"/>
    <property type="evidence" value="ECO:0007669"/>
    <property type="project" value="UniProtKB-ARBA"/>
</dbReference>
<dbReference type="EMBL" id="KZ308446">
    <property type="protein sequence ID" value="KAG8229801.1"/>
    <property type="molecule type" value="Genomic_DNA"/>
</dbReference>
<dbReference type="Pfam" id="PF00069">
    <property type="entry name" value="Pkinase"/>
    <property type="match status" value="1"/>
</dbReference>
<evidence type="ECO:0000256" key="3">
    <source>
        <dbReference type="ARBA" id="ARBA00022741"/>
    </source>
</evidence>
<feature type="compositionally biased region" description="Polar residues" evidence="9">
    <location>
        <begin position="106"/>
        <end position="122"/>
    </location>
</feature>
<dbReference type="Proteomes" id="UP000792457">
    <property type="component" value="Unassembled WGS sequence"/>
</dbReference>
<evidence type="ECO:0000256" key="4">
    <source>
        <dbReference type="ARBA" id="ARBA00022838"/>
    </source>
</evidence>
<evidence type="ECO:0000256" key="8">
    <source>
        <dbReference type="RuleBase" id="RU000304"/>
    </source>
</evidence>
<reference evidence="11" key="2">
    <citation type="submission" date="2017-10" db="EMBL/GenBank/DDBJ databases">
        <title>Ladona fulva Genome sequencing and assembly.</title>
        <authorList>
            <person name="Murali S."/>
            <person name="Richards S."/>
            <person name="Bandaranaike D."/>
            <person name="Bellair M."/>
            <person name="Blankenburg K."/>
            <person name="Chao H."/>
            <person name="Dinh H."/>
            <person name="Doddapaneni H."/>
            <person name="Dugan-Rocha S."/>
            <person name="Elkadiri S."/>
            <person name="Gnanaolivu R."/>
            <person name="Hernandez B."/>
            <person name="Skinner E."/>
            <person name="Javaid M."/>
            <person name="Lee S."/>
            <person name="Li M."/>
            <person name="Ming W."/>
            <person name="Munidasa M."/>
            <person name="Muniz J."/>
            <person name="Nguyen L."/>
            <person name="Hughes D."/>
            <person name="Osuji N."/>
            <person name="Pu L.-L."/>
            <person name="Puazo M."/>
            <person name="Qu C."/>
            <person name="Quiroz J."/>
            <person name="Raj R."/>
            <person name="Weissenberger G."/>
            <person name="Xin Y."/>
            <person name="Zou X."/>
            <person name="Han Y."/>
            <person name="Worley K."/>
            <person name="Muzny D."/>
            <person name="Gibbs R."/>
        </authorList>
    </citation>
    <scope>NUCLEOTIDE SEQUENCE</scope>
    <source>
        <strain evidence="11">Sampled in the wild</strain>
    </source>
</reference>
<dbReference type="PROSITE" id="PS00108">
    <property type="entry name" value="PROTEIN_KINASE_ST"/>
    <property type="match status" value="1"/>
</dbReference>
<dbReference type="PROSITE" id="PS00107">
    <property type="entry name" value="PROTEIN_KINASE_ATP"/>
    <property type="match status" value="1"/>
</dbReference>
<dbReference type="GO" id="GO:0000776">
    <property type="term" value="C:kinetochore"/>
    <property type="evidence" value="ECO:0007669"/>
    <property type="project" value="UniProtKB-KW"/>
</dbReference>
<keyword evidence="8" id="KW-0418">Kinase</keyword>
<dbReference type="PANTHER" id="PTHR14030">
    <property type="entry name" value="MITOTIC CHECKPOINT SERINE/THREONINE-PROTEIN KINASE BUB1"/>
    <property type="match status" value="1"/>
</dbReference>
<dbReference type="InterPro" id="IPR011009">
    <property type="entry name" value="Kinase-like_dom_sf"/>
</dbReference>
<evidence type="ECO:0000313" key="12">
    <source>
        <dbReference type="Proteomes" id="UP000792457"/>
    </source>
</evidence>
<comment type="caution">
    <text evidence="11">The sequence shown here is derived from an EMBL/GenBank/DDBJ whole genome shotgun (WGS) entry which is preliminary data.</text>
</comment>
<reference evidence="11" key="1">
    <citation type="submission" date="2013-04" db="EMBL/GenBank/DDBJ databases">
        <authorList>
            <person name="Qu J."/>
            <person name="Murali S.C."/>
            <person name="Bandaranaike D."/>
            <person name="Bellair M."/>
            <person name="Blankenburg K."/>
            <person name="Chao H."/>
            <person name="Dinh H."/>
            <person name="Doddapaneni H."/>
            <person name="Downs B."/>
            <person name="Dugan-Rocha S."/>
            <person name="Elkadiri S."/>
            <person name="Gnanaolivu R.D."/>
            <person name="Hernandez B."/>
            <person name="Javaid M."/>
            <person name="Jayaseelan J.C."/>
            <person name="Lee S."/>
            <person name="Li M."/>
            <person name="Ming W."/>
            <person name="Munidasa M."/>
            <person name="Muniz J."/>
            <person name="Nguyen L."/>
            <person name="Ongeri F."/>
            <person name="Osuji N."/>
            <person name="Pu L.-L."/>
            <person name="Puazo M."/>
            <person name="Qu C."/>
            <person name="Quiroz J."/>
            <person name="Raj R."/>
            <person name="Weissenberger G."/>
            <person name="Xin Y."/>
            <person name="Zou X."/>
            <person name="Han Y."/>
            <person name="Richards S."/>
            <person name="Worley K."/>
            <person name="Muzny D."/>
            <person name="Gibbs R."/>
        </authorList>
    </citation>
    <scope>NUCLEOTIDE SEQUENCE</scope>
    <source>
        <strain evidence="11">Sampled in the wild</strain>
    </source>
</reference>
<dbReference type="InterPro" id="IPR017441">
    <property type="entry name" value="Protein_kinase_ATP_BS"/>
</dbReference>
<keyword evidence="2" id="KW-0158">Chromosome</keyword>
<dbReference type="AlphaFoldDB" id="A0A8K0K7G5"/>
<dbReference type="Gene3D" id="1.10.510.10">
    <property type="entry name" value="Transferase(Phosphotransferase) domain 1"/>
    <property type="match status" value="1"/>
</dbReference>
<keyword evidence="8" id="KW-0808">Transferase</keyword>
<protein>
    <recommendedName>
        <fullName evidence="10">Protein kinase domain-containing protein</fullName>
    </recommendedName>
</protein>
<dbReference type="GO" id="GO:0007094">
    <property type="term" value="P:mitotic spindle assembly checkpoint signaling"/>
    <property type="evidence" value="ECO:0007669"/>
    <property type="project" value="InterPro"/>
</dbReference>
<dbReference type="OrthoDB" id="248495at2759"/>
<evidence type="ECO:0000256" key="5">
    <source>
        <dbReference type="ARBA" id="ARBA00022840"/>
    </source>
</evidence>
<evidence type="ECO:0000259" key="10">
    <source>
        <dbReference type="PROSITE" id="PS50011"/>
    </source>
</evidence>
<keyword evidence="6" id="KW-0137">Centromere</keyword>
<evidence type="ECO:0000256" key="1">
    <source>
        <dbReference type="ARBA" id="ARBA00004629"/>
    </source>
</evidence>
<comment type="subcellular location">
    <subcellularLocation>
        <location evidence="1">Chromosome</location>
        <location evidence="1">Centromere</location>
        <location evidence="1">Kinetochore</location>
    </subcellularLocation>
</comment>
<dbReference type="GO" id="GO:0005524">
    <property type="term" value="F:ATP binding"/>
    <property type="evidence" value="ECO:0007669"/>
    <property type="project" value="UniProtKB-UniRule"/>
</dbReference>
<keyword evidence="3 7" id="KW-0547">Nucleotide-binding</keyword>
<feature type="binding site" evidence="7">
    <location>
        <position position="249"/>
    </location>
    <ligand>
        <name>ATP</name>
        <dbReference type="ChEBI" id="CHEBI:30616"/>
    </ligand>
</feature>
<evidence type="ECO:0000256" key="7">
    <source>
        <dbReference type="PROSITE-ProRule" id="PRU10141"/>
    </source>
</evidence>
<dbReference type="GO" id="GO:0051754">
    <property type="term" value="P:meiotic sister chromatid cohesion, centromeric"/>
    <property type="evidence" value="ECO:0007669"/>
    <property type="project" value="TreeGrafter"/>
</dbReference>
<evidence type="ECO:0000256" key="2">
    <source>
        <dbReference type="ARBA" id="ARBA00022454"/>
    </source>
</evidence>
<accession>A0A8K0K7G5</accession>
<dbReference type="InterPro" id="IPR008271">
    <property type="entry name" value="Ser/Thr_kinase_AS"/>
</dbReference>
<dbReference type="SUPFAM" id="SSF56112">
    <property type="entry name" value="Protein kinase-like (PK-like)"/>
    <property type="match status" value="1"/>
</dbReference>
<dbReference type="InterPro" id="IPR000719">
    <property type="entry name" value="Prot_kinase_dom"/>
</dbReference>